<dbReference type="Pfam" id="PF17921">
    <property type="entry name" value="Integrase_H2C2"/>
    <property type="match status" value="1"/>
</dbReference>
<name>A0A163TDI5_ABSGL</name>
<dbReference type="InterPro" id="IPR036397">
    <property type="entry name" value="RNaseH_sf"/>
</dbReference>
<dbReference type="Gene3D" id="3.30.420.10">
    <property type="entry name" value="Ribonuclease H-like superfamily/Ribonuclease H"/>
    <property type="match status" value="1"/>
</dbReference>
<dbReference type="InterPro" id="IPR050951">
    <property type="entry name" value="Retrovirus_Pol_polyprotein"/>
</dbReference>
<gene>
    <name evidence="6" type="primary">ABSGL_09628.1 scaffold 11483</name>
</gene>
<evidence type="ECO:0000256" key="3">
    <source>
        <dbReference type="ARBA" id="ARBA00023268"/>
    </source>
</evidence>
<dbReference type="CDD" id="cd09274">
    <property type="entry name" value="RNase_HI_RT_Ty3"/>
    <property type="match status" value="1"/>
</dbReference>
<dbReference type="InterPro" id="IPR043128">
    <property type="entry name" value="Rev_trsase/Diguanyl_cyclase"/>
</dbReference>
<keyword evidence="3" id="KW-0511">Multifunctional enzyme</keyword>
<dbReference type="Pfam" id="PF17919">
    <property type="entry name" value="RT_RNaseH_2"/>
    <property type="match status" value="1"/>
</dbReference>
<dbReference type="Proteomes" id="UP000078561">
    <property type="component" value="Unassembled WGS sequence"/>
</dbReference>
<dbReference type="PROSITE" id="PS50013">
    <property type="entry name" value="CHROMO_2"/>
    <property type="match status" value="1"/>
</dbReference>
<evidence type="ECO:0000256" key="2">
    <source>
        <dbReference type="ARBA" id="ARBA00023242"/>
    </source>
</evidence>
<dbReference type="InterPro" id="IPR001584">
    <property type="entry name" value="Integrase_cat-core"/>
</dbReference>
<dbReference type="PROSITE" id="PS50994">
    <property type="entry name" value="INTEGRASE"/>
    <property type="match status" value="1"/>
</dbReference>
<dbReference type="GO" id="GO:0003824">
    <property type="term" value="F:catalytic activity"/>
    <property type="evidence" value="ECO:0007669"/>
    <property type="project" value="UniProtKB-KW"/>
</dbReference>
<dbReference type="Gene3D" id="1.10.340.70">
    <property type="match status" value="1"/>
</dbReference>
<dbReference type="InterPro" id="IPR012337">
    <property type="entry name" value="RNaseH-like_sf"/>
</dbReference>
<protein>
    <recommendedName>
        <fullName evidence="8">Integrase catalytic domain-containing protein</fullName>
    </recommendedName>
</protein>
<dbReference type="STRING" id="4829.A0A163TDI5"/>
<evidence type="ECO:0000256" key="1">
    <source>
        <dbReference type="ARBA" id="ARBA00004123"/>
    </source>
</evidence>
<organism evidence="6">
    <name type="scientific">Absidia glauca</name>
    <name type="common">Pin mould</name>
    <dbReference type="NCBI Taxonomy" id="4829"/>
    <lineage>
        <taxon>Eukaryota</taxon>
        <taxon>Fungi</taxon>
        <taxon>Fungi incertae sedis</taxon>
        <taxon>Mucoromycota</taxon>
        <taxon>Mucoromycotina</taxon>
        <taxon>Mucoromycetes</taxon>
        <taxon>Mucorales</taxon>
        <taxon>Cunninghamellaceae</taxon>
        <taxon>Absidia</taxon>
    </lineage>
</organism>
<evidence type="ECO:0000313" key="6">
    <source>
        <dbReference type="EMBL" id="SAM03782.1"/>
    </source>
</evidence>
<evidence type="ECO:0000259" key="5">
    <source>
        <dbReference type="PROSITE" id="PS50994"/>
    </source>
</evidence>
<dbReference type="SUPFAM" id="SSF53098">
    <property type="entry name" value="Ribonuclease H-like"/>
    <property type="match status" value="1"/>
</dbReference>
<dbReference type="SUPFAM" id="SSF56672">
    <property type="entry name" value="DNA/RNA polymerases"/>
    <property type="match status" value="1"/>
</dbReference>
<feature type="domain" description="Chromo" evidence="4">
    <location>
        <begin position="605"/>
        <end position="640"/>
    </location>
</feature>
<evidence type="ECO:0008006" key="8">
    <source>
        <dbReference type="Google" id="ProtNLM"/>
    </source>
</evidence>
<dbReference type="InterPro" id="IPR023780">
    <property type="entry name" value="Chromo_domain"/>
</dbReference>
<dbReference type="InterPro" id="IPR000953">
    <property type="entry name" value="Chromo/chromo_shadow_dom"/>
</dbReference>
<keyword evidence="7" id="KW-1185">Reference proteome</keyword>
<comment type="subcellular location">
    <subcellularLocation>
        <location evidence="1">Nucleus</location>
    </subcellularLocation>
</comment>
<dbReference type="Pfam" id="PF00385">
    <property type="entry name" value="Chromo"/>
    <property type="match status" value="1"/>
</dbReference>
<dbReference type="OrthoDB" id="10267344at2759"/>
<evidence type="ECO:0000259" key="4">
    <source>
        <dbReference type="PROSITE" id="PS50013"/>
    </source>
</evidence>
<reference evidence="6" key="1">
    <citation type="submission" date="2016-04" db="EMBL/GenBank/DDBJ databases">
        <authorList>
            <person name="Evans L.H."/>
            <person name="Alamgir A."/>
            <person name="Owens N."/>
            <person name="Weber N.D."/>
            <person name="Virtaneva K."/>
            <person name="Barbian K."/>
            <person name="Babar A."/>
            <person name="Rosenke K."/>
        </authorList>
    </citation>
    <scope>NUCLEOTIDE SEQUENCE [LARGE SCALE GENOMIC DNA]</scope>
    <source>
        <strain evidence="6">CBS 101.48</strain>
    </source>
</reference>
<dbReference type="InterPro" id="IPR016197">
    <property type="entry name" value="Chromo-like_dom_sf"/>
</dbReference>
<sequence>MISNLTAPLDKLRKKKTLSEDWNDLCEQAFQKLKIILTRTPVLKYPKVNEPYYVATDASNHIAFFARALSKSERNYNVTKKELLAVVFALHHRALVYIHTQKYANPMMINWYETLLQYNFTVAHIPGMTNILPDALSRLFPVEKELEGDNDSQKHHKRIKYNQQKMNKLVVQHEKMNTEKDCEEEKVQKPEFQNDDLHESDLENTELLIPHESDRQAIIKRYHRVATLHEHTHLLQPEERITKTIKDKLERESLLERQHAFGHFGAEAMERAIKADGMTWPNLRKEAIEMVKKCNQCMQYNVAKKGYHPLASITANTPGDHWAIDLAGEFPETHNGNVYILVMVDICTKFIIARPIPDKTAITITNVLIDVFCTFGFPQIIQSDNGTEFVNGIVDQLTKTTRIDHRVISAYHPRANGAAENKVKTVKATLEKKIDGESRDWDLFVPTVQLEINAKIVRLHGSAPFSLMFARKLNEFKDYRSVKVPAKRPRHGTDMITQKITDMSDIVLPAIVRRTQEIREASQKKFNQTHKIIEYPIGSLVSILKPTRTTQLEAKYNGPFTVVKKNKGGAYTLQQADGELLPKHYPPSALKSVSQDPILASEDRWEVESIINHKGTPGNYQYKVRWKGYDSDADTWEPREMFDDDWPSYITLVETHHDKSNTSGPSTITHIFTKVKHRQGHNEDETII</sequence>
<dbReference type="GO" id="GO:0015074">
    <property type="term" value="P:DNA integration"/>
    <property type="evidence" value="ECO:0007669"/>
    <property type="project" value="InterPro"/>
</dbReference>
<dbReference type="InterPro" id="IPR043502">
    <property type="entry name" value="DNA/RNA_pol_sf"/>
</dbReference>
<dbReference type="InterPro" id="IPR041577">
    <property type="entry name" value="RT_RNaseH_2"/>
</dbReference>
<dbReference type="PANTHER" id="PTHR37984:SF5">
    <property type="entry name" value="PROTEIN NYNRIN-LIKE"/>
    <property type="match status" value="1"/>
</dbReference>
<dbReference type="Gene3D" id="2.40.50.40">
    <property type="match status" value="1"/>
</dbReference>
<dbReference type="Gene3D" id="3.30.70.270">
    <property type="match status" value="1"/>
</dbReference>
<feature type="domain" description="Integrase catalytic" evidence="5">
    <location>
        <begin position="314"/>
        <end position="472"/>
    </location>
</feature>
<dbReference type="GO" id="GO:0003676">
    <property type="term" value="F:nucleic acid binding"/>
    <property type="evidence" value="ECO:0007669"/>
    <property type="project" value="InterPro"/>
</dbReference>
<dbReference type="SMART" id="SM00298">
    <property type="entry name" value="CHROMO"/>
    <property type="match status" value="1"/>
</dbReference>
<proteinExistence type="predicted"/>
<dbReference type="GO" id="GO:0005634">
    <property type="term" value="C:nucleus"/>
    <property type="evidence" value="ECO:0007669"/>
    <property type="project" value="UniProtKB-SubCell"/>
</dbReference>
<dbReference type="InterPro" id="IPR041588">
    <property type="entry name" value="Integrase_H2C2"/>
</dbReference>
<dbReference type="InterPro" id="IPR023779">
    <property type="entry name" value="Chromodomain_CS"/>
</dbReference>
<dbReference type="EMBL" id="LT554264">
    <property type="protein sequence ID" value="SAM03782.1"/>
    <property type="molecule type" value="Genomic_DNA"/>
</dbReference>
<keyword evidence="2" id="KW-0539">Nucleus</keyword>
<evidence type="ECO:0000313" key="7">
    <source>
        <dbReference type="Proteomes" id="UP000078561"/>
    </source>
</evidence>
<dbReference type="AlphaFoldDB" id="A0A163TDI5"/>
<dbReference type="SUPFAM" id="SSF54160">
    <property type="entry name" value="Chromo domain-like"/>
    <property type="match status" value="1"/>
</dbReference>
<accession>A0A163TDI5</accession>
<dbReference type="PANTHER" id="PTHR37984">
    <property type="entry name" value="PROTEIN CBG26694"/>
    <property type="match status" value="1"/>
</dbReference>
<dbReference type="PROSITE" id="PS00598">
    <property type="entry name" value="CHROMO_1"/>
    <property type="match status" value="1"/>
</dbReference>
<dbReference type="CDD" id="cd00024">
    <property type="entry name" value="CD_CSD"/>
    <property type="match status" value="1"/>
</dbReference>
<dbReference type="InParanoid" id="A0A163TDI5"/>
<dbReference type="Pfam" id="PF00665">
    <property type="entry name" value="rve"/>
    <property type="match status" value="1"/>
</dbReference>